<reference evidence="3 4" key="1">
    <citation type="submission" date="2023-07" db="EMBL/GenBank/DDBJ databases">
        <title>Sequencing the genomes of 1000 actinobacteria strains.</title>
        <authorList>
            <person name="Klenk H.-P."/>
        </authorList>
    </citation>
    <scope>NUCLEOTIDE SEQUENCE [LARGE SCALE GENOMIC DNA]</scope>
    <source>
        <strain evidence="3 4">DSM 17163</strain>
    </source>
</reference>
<evidence type="ECO:0000259" key="2">
    <source>
        <dbReference type="Pfam" id="PF07553"/>
    </source>
</evidence>
<comment type="caution">
    <text evidence="3">The sequence shown here is derived from an EMBL/GenBank/DDBJ whole genome shotgun (WGS) entry which is preliminary data.</text>
</comment>
<evidence type="ECO:0000256" key="1">
    <source>
        <dbReference type="SAM" id="MobiDB-lite"/>
    </source>
</evidence>
<protein>
    <recommendedName>
        <fullName evidence="2">Putative host cell surface-exposed lipoprotein Ltp-like HTH region domain-containing protein</fullName>
    </recommendedName>
</protein>
<sequence>MRERLTAEYGSNFTKEETEYALDNLDVDWNEQALRAAEEHLEFTPTAPIKRSMTIWLVGMGNGLRTSRHNTRSTTCRKSSWERASQA</sequence>
<dbReference type="EMBL" id="JAUSQX010000001">
    <property type="protein sequence ID" value="MDP9805982.1"/>
    <property type="molecule type" value="Genomic_DNA"/>
</dbReference>
<dbReference type="Proteomes" id="UP001243212">
    <property type="component" value="Unassembled WGS sequence"/>
</dbReference>
<feature type="region of interest" description="Disordered" evidence="1">
    <location>
        <begin position="67"/>
        <end position="87"/>
    </location>
</feature>
<evidence type="ECO:0000313" key="3">
    <source>
        <dbReference type="EMBL" id="MDP9805982.1"/>
    </source>
</evidence>
<organism evidence="3 4">
    <name type="scientific">Trueperella bonasi</name>
    <dbReference type="NCBI Taxonomy" id="312286"/>
    <lineage>
        <taxon>Bacteria</taxon>
        <taxon>Bacillati</taxon>
        <taxon>Actinomycetota</taxon>
        <taxon>Actinomycetes</taxon>
        <taxon>Actinomycetales</taxon>
        <taxon>Actinomycetaceae</taxon>
        <taxon>Trueperella</taxon>
    </lineage>
</organism>
<accession>A0ABT9NF30</accession>
<proteinExistence type="predicted"/>
<name>A0ABT9NF30_9ACTO</name>
<feature type="domain" description="Putative host cell surface-exposed lipoprotein Ltp-like HTH region" evidence="2">
    <location>
        <begin position="2"/>
        <end position="25"/>
    </location>
</feature>
<evidence type="ECO:0000313" key="4">
    <source>
        <dbReference type="Proteomes" id="UP001243212"/>
    </source>
</evidence>
<feature type="compositionally biased region" description="Polar residues" evidence="1">
    <location>
        <begin position="72"/>
        <end position="87"/>
    </location>
</feature>
<dbReference type="InterPro" id="IPR011434">
    <property type="entry name" value="Ltp-like_HTH"/>
</dbReference>
<dbReference type="Pfam" id="PF07553">
    <property type="entry name" value="Lipoprotein_Ltp"/>
    <property type="match status" value="1"/>
</dbReference>
<keyword evidence="4" id="KW-1185">Reference proteome</keyword>
<gene>
    <name evidence="3" type="ORF">J2S70_000564</name>
</gene>